<dbReference type="InterPro" id="IPR006603">
    <property type="entry name" value="PQ-loop_rpt"/>
</dbReference>
<evidence type="ECO:0000256" key="4">
    <source>
        <dbReference type="ARBA" id="ARBA00023136"/>
    </source>
</evidence>
<feature type="transmembrane region" description="Helical" evidence="5">
    <location>
        <begin position="236"/>
        <end position="258"/>
    </location>
</feature>
<organism evidence="6 7">
    <name type="scientific">Aspergillus granulosus</name>
    <dbReference type="NCBI Taxonomy" id="176169"/>
    <lineage>
        <taxon>Eukaryota</taxon>
        <taxon>Fungi</taxon>
        <taxon>Dikarya</taxon>
        <taxon>Ascomycota</taxon>
        <taxon>Pezizomycotina</taxon>
        <taxon>Eurotiomycetes</taxon>
        <taxon>Eurotiomycetidae</taxon>
        <taxon>Eurotiales</taxon>
        <taxon>Aspergillaceae</taxon>
        <taxon>Aspergillus</taxon>
        <taxon>Aspergillus subgen. Nidulantes</taxon>
    </lineage>
</organism>
<feature type="transmembrane region" description="Helical" evidence="5">
    <location>
        <begin position="12"/>
        <end position="30"/>
    </location>
</feature>
<feature type="transmembrane region" description="Helical" evidence="5">
    <location>
        <begin position="116"/>
        <end position="135"/>
    </location>
</feature>
<comment type="caution">
    <text evidence="6">The sequence shown here is derived from an EMBL/GenBank/DDBJ whole genome shotgun (WGS) entry which is preliminary data.</text>
</comment>
<keyword evidence="7" id="KW-1185">Reference proteome</keyword>
<dbReference type="Gene3D" id="1.20.1280.290">
    <property type="match status" value="1"/>
</dbReference>
<gene>
    <name evidence="6" type="ORF">BJX63DRAFT_415163</name>
</gene>
<evidence type="ECO:0000256" key="1">
    <source>
        <dbReference type="ARBA" id="ARBA00004141"/>
    </source>
</evidence>
<reference evidence="6 7" key="1">
    <citation type="submission" date="2024-07" db="EMBL/GenBank/DDBJ databases">
        <title>Section-level genome sequencing and comparative genomics of Aspergillus sections Usti and Cavernicolus.</title>
        <authorList>
            <consortium name="Lawrence Berkeley National Laboratory"/>
            <person name="Nybo J.L."/>
            <person name="Vesth T.C."/>
            <person name="Theobald S."/>
            <person name="Frisvad J.C."/>
            <person name="Larsen T.O."/>
            <person name="Kjaerboelling I."/>
            <person name="Rothschild-Mancinelli K."/>
            <person name="Lyhne E.K."/>
            <person name="Kogle M.E."/>
            <person name="Barry K."/>
            <person name="Clum A."/>
            <person name="Na H."/>
            <person name="Ledsgaard L."/>
            <person name="Lin J."/>
            <person name="Lipzen A."/>
            <person name="Kuo A."/>
            <person name="Riley R."/>
            <person name="Mondo S."/>
            <person name="Labutti K."/>
            <person name="Haridas S."/>
            <person name="Pangalinan J."/>
            <person name="Salamov A.A."/>
            <person name="Simmons B.A."/>
            <person name="Magnuson J.K."/>
            <person name="Chen J."/>
            <person name="Drula E."/>
            <person name="Henrissat B."/>
            <person name="Wiebenga A."/>
            <person name="Lubbers R.J."/>
            <person name="Gomes A.C."/>
            <person name="Makela M.R."/>
            <person name="Stajich J."/>
            <person name="Grigoriev I.V."/>
            <person name="Mortensen U.H."/>
            <person name="De Vries R.P."/>
            <person name="Baker S.E."/>
            <person name="Andersen M.R."/>
        </authorList>
    </citation>
    <scope>NUCLEOTIDE SEQUENCE [LARGE SCALE GENOMIC DNA]</scope>
    <source>
        <strain evidence="6 7">CBS 588.65</strain>
    </source>
</reference>
<accession>A0ABR4GTN2</accession>
<proteinExistence type="predicted"/>
<feature type="transmembrane region" description="Helical" evidence="5">
    <location>
        <begin position="155"/>
        <end position="176"/>
    </location>
</feature>
<evidence type="ECO:0000256" key="3">
    <source>
        <dbReference type="ARBA" id="ARBA00022989"/>
    </source>
</evidence>
<keyword evidence="2 5" id="KW-0812">Transmembrane</keyword>
<dbReference type="EMBL" id="JBFXLT010000186">
    <property type="protein sequence ID" value="KAL2802392.1"/>
    <property type="molecule type" value="Genomic_DNA"/>
</dbReference>
<evidence type="ECO:0000313" key="7">
    <source>
        <dbReference type="Proteomes" id="UP001610334"/>
    </source>
</evidence>
<protein>
    <submittedName>
        <fullName evidence="6">Uncharacterized protein</fullName>
    </submittedName>
</protein>
<dbReference type="Proteomes" id="UP001610334">
    <property type="component" value="Unassembled WGS sequence"/>
</dbReference>
<dbReference type="Pfam" id="PF04193">
    <property type="entry name" value="PQ-loop"/>
    <property type="match status" value="1"/>
</dbReference>
<name>A0ABR4GTN2_9EURO</name>
<feature type="transmembrane region" description="Helical" evidence="5">
    <location>
        <begin position="42"/>
        <end position="62"/>
    </location>
</feature>
<evidence type="ECO:0000313" key="6">
    <source>
        <dbReference type="EMBL" id="KAL2802392.1"/>
    </source>
</evidence>
<sequence>MPHAEVPNSGRFILITLTAISFLPQLRRLYSTKSSLGLSPSYVLCNLIVATEQFAIIFYLMVSMPEATGDTFVHNPQNAGDWLNFAQIAVTWILFLAQFILTLLYRPAHRAKREYINIYGIYLLISLVPLAIDQMGLTPHLATPSWPENDLREGWAATHGLFLNTLMPPLAFIALIPQGAQIWKHISDPATYSGLSILGLVIQSGVFGSVAVSWVWRVSFTGYNSKYDAGWFWDYGWPVVENGVIAGVQALLVVLAGWRGCVEVRKRERELEGVGTPEDREREPLLPK</sequence>
<feature type="transmembrane region" description="Helical" evidence="5">
    <location>
        <begin position="82"/>
        <end position="104"/>
    </location>
</feature>
<keyword evidence="4 5" id="KW-0472">Membrane</keyword>
<evidence type="ECO:0000256" key="2">
    <source>
        <dbReference type="ARBA" id="ARBA00022692"/>
    </source>
</evidence>
<comment type="subcellular location">
    <subcellularLocation>
        <location evidence="1">Membrane</location>
        <topology evidence="1">Multi-pass membrane protein</topology>
    </subcellularLocation>
</comment>
<feature type="transmembrane region" description="Helical" evidence="5">
    <location>
        <begin position="197"/>
        <end position="216"/>
    </location>
</feature>
<evidence type="ECO:0000256" key="5">
    <source>
        <dbReference type="SAM" id="Phobius"/>
    </source>
</evidence>
<keyword evidence="3 5" id="KW-1133">Transmembrane helix</keyword>